<proteinExistence type="predicted"/>
<evidence type="ECO:0000313" key="3">
    <source>
        <dbReference type="Proteomes" id="UP001589709"/>
    </source>
</evidence>
<protein>
    <submittedName>
        <fullName evidence="2">MarR family winged helix-turn-helix transcriptional regulator</fullName>
    </submittedName>
</protein>
<dbReference type="InterPro" id="IPR039422">
    <property type="entry name" value="MarR/SlyA-like"/>
</dbReference>
<dbReference type="Gene3D" id="1.10.10.10">
    <property type="entry name" value="Winged helix-like DNA-binding domain superfamily/Winged helix DNA-binding domain"/>
    <property type="match status" value="1"/>
</dbReference>
<dbReference type="PANTHER" id="PTHR33164:SF104">
    <property type="entry name" value="TRANSCRIPTIONAL REGULATORY PROTEIN"/>
    <property type="match status" value="1"/>
</dbReference>
<dbReference type="Proteomes" id="UP001589709">
    <property type="component" value="Unassembled WGS sequence"/>
</dbReference>
<dbReference type="PANTHER" id="PTHR33164">
    <property type="entry name" value="TRANSCRIPTIONAL REGULATOR, MARR FAMILY"/>
    <property type="match status" value="1"/>
</dbReference>
<dbReference type="EMBL" id="JBHMCY010000043">
    <property type="protein sequence ID" value="MFB9465277.1"/>
    <property type="molecule type" value="Genomic_DNA"/>
</dbReference>
<comment type="caution">
    <text evidence="2">The sequence shown here is derived from an EMBL/GenBank/DDBJ whole genome shotgun (WGS) entry which is preliminary data.</text>
</comment>
<dbReference type="InterPro" id="IPR036390">
    <property type="entry name" value="WH_DNA-bd_sf"/>
</dbReference>
<dbReference type="RefSeq" id="WP_381348108.1">
    <property type="nucleotide sequence ID" value="NZ_JBHMCY010000043.1"/>
</dbReference>
<accession>A0ABV5N4R0</accession>
<name>A0ABV5N4R0_9ACTN</name>
<organism evidence="2 3">
    <name type="scientific">Streptomyces cinereospinus</name>
    <dbReference type="NCBI Taxonomy" id="285561"/>
    <lineage>
        <taxon>Bacteria</taxon>
        <taxon>Bacillati</taxon>
        <taxon>Actinomycetota</taxon>
        <taxon>Actinomycetes</taxon>
        <taxon>Kitasatosporales</taxon>
        <taxon>Streptomycetaceae</taxon>
        <taxon>Streptomyces</taxon>
    </lineage>
</organism>
<dbReference type="PROSITE" id="PS50995">
    <property type="entry name" value="HTH_MARR_2"/>
    <property type="match status" value="1"/>
</dbReference>
<feature type="domain" description="HTH marR-type" evidence="1">
    <location>
        <begin position="11"/>
        <end position="150"/>
    </location>
</feature>
<dbReference type="PRINTS" id="PR00598">
    <property type="entry name" value="HTHMARR"/>
</dbReference>
<gene>
    <name evidence="2" type="ORF">ACFF45_21805</name>
</gene>
<reference evidence="2 3" key="1">
    <citation type="submission" date="2024-09" db="EMBL/GenBank/DDBJ databases">
        <authorList>
            <person name="Sun Q."/>
            <person name="Mori K."/>
        </authorList>
    </citation>
    <scope>NUCLEOTIDE SEQUENCE [LARGE SCALE GENOMIC DNA]</scope>
    <source>
        <strain evidence="2 3">JCM 6917</strain>
    </source>
</reference>
<dbReference type="SUPFAM" id="SSF46785">
    <property type="entry name" value="Winged helix' DNA-binding domain"/>
    <property type="match status" value="1"/>
</dbReference>
<evidence type="ECO:0000313" key="2">
    <source>
        <dbReference type="EMBL" id="MFB9465277.1"/>
    </source>
</evidence>
<dbReference type="Pfam" id="PF12802">
    <property type="entry name" value="MarR_2"/>
    <property type="match status" value="1"/>
</dbReference>
<evidence type="ECO:0000259" key="1">
    <source>
        <dbReference type="PROSITE" id="PS50995"/>
    </source>
</evidence>
<dbReference type="InterPro" id="IPR000835">
    <property type="entry name" value="HTH_MarR-typ"/>
</dbReference>
<keyword evidence="3" id="KW-1185">Reference proteome</keyword>
<sequence length="165" mass="17099">MSADRVNGSEEERLALAFSQHVVRLQSVFEQAIAPALAAQGLTPAELDVLAALRSVGAPYQQRPKELAARLLLTTGGLSNVLRRLDARGLVTRIPDPSDGRSHHVRLTSAGVATAQLTTAAATAALQQVLAAVPSATLEDTLHRLRAILATVTSGPAATPGSGLT</sequence>
<dbReference type="SMART" id="SM00347">
    <property type="entry name" value="HTH_MARR"/>
    <property type="match status" value="1"/>
</dbReference>
<dbReference type="InterPro" id="IPR036388">
    <property type="entry name" value="WH-like_DNA-bd_sf"/>
</dbReference>